<evidence type="ECO:0000313" key="3">
    <source>
        <dbReference type="Proteomes" id="UP000423756"/>
    </source>
</evidence>
<reference evidence="2 3" key="1">
    <citation type="submission" date="2019-09" db="EMBL/GenBank/DDBJ databases">
        <title>Draft genome sequences of 48 bacterial type strains from the CCUG.</title>
        <authorList>
            <person name="Tunovic T."/>
            <person name="Pineiro-Iglesias B."/>
            <person name="Unosson C."/>
            <person name="Inganas E."/>
            <person name="Ohlen M."/>
            <person name="Cardew S."/>
            <person name="Jensie-Markopoulos S."/>
            <person name="Salva-Serra F."/>
            <person name="Jaen-Luchoro D."/>
            <person name="Karlsson R."/>
            <person name="Svensson-Stadler L."/>
            <person name="Chun J."/>
            <person name="Moore E."/>
        </authorList>
    </citation>
    <scope>NUCLEOTIDE SEQUENCE [LARGE SCALE GENOMIC DNA]</scope>
    <source>
        <strain evidence="2 3">CCUG 48643</strain>
    </source>
</reference>
<sequence>MNISSNITIAANSNYNKDVDTFERCELTFTLDNDQDGFIELITKKNRLTKAVKYEPASSSNENIRSLNPTEGSEVGSGEASGNGSGGGLSVYDFSGSVFMLDTTCLVCSEALADKLRCAFAFKPYSDSSLFFTSIQSLFKYRAVDIT</sequence>
<dbReference type="Proteomes" id="UP000423756">
    <property type="component" value="Unassembled WGS sequence"/>
</dbReference>
<protein>
    <submittedName>
        <fullName evidence="2">Uncharacterized protein</fullName>
    </submittedName>
</protein>
<evidence type="ECO:0000256" key="1">
    <source>
        <dbReference type="SAM" id="MobiDB-lite"/>
    </source>
</evidence>
<dbReference type="RefSeq" id="WP_137408578.1">
    <property type="nucleotide sequence ID" value="NZ_AP025465.1"/>
</dbReference>
<name>A0A7V7TF28_9VIBR</name>
<feature type="region of interest" description="Disordered" evidence="1">
    <location>
        <begin position="54"/>
        <end position="84"/>
    </location>
</feature>
<feature type="compositionally biased region" description="Polar residues" evidence="1">
    <location>
        <begin position="57"/>
        <end position="70"/>
    </location>
</feature>
<comment type="caution">
    <text evidence="2">The sequence shown here is derived from an EMBL/GenBank/DDBJ whole genome shotgun (WGS) entry which is preliminary data.</text>
</comment>
<accession>A0A7V7TF28</accession>
<dbReference type="AlphaFoldDB" id="A0A7V7TF28"/>
<organism evidence="2 3">
    <name type="scientific">Vibrio chagasii</name>
    <dbReference type="NCBI Taxonomy" id="170679"/>
    <lineage>
        <taxon>Bacteria</taxon>
        <taxon>Pseudomonadati</taxon>
        <taxon>Pseudomonadota</taxon>
        <taxon>Gammaproteobacteria</taxon>
        <taxon>Vibrionales</taxon>
        <taxon>Vibrionaceae</taxon>
        <taxon>Vibrio</taxon>
    </lineage>
</organism>
<dbReference type="GeneID" id="77341685"/>
<dbReference type="EMBL" id="VZPX01000049">
    <property type="protein sequence ID" value="KAB0475820.1"/>
    <property type="molecule type" value="Genomic_DNA"/>
</dbReference>
<evidence type="ECO:0000313" key="2">
    <source>
        <dbReference type="EMBL" id="KAB0475820.1"/>
    </source>
</evidence>
<gene>
    <name evidence="2" type="ORF">F7Q91_19385</name>
</gene>
<proteinExistence type="predicted"/>